<dbReference type="PANTHER" id="PTHR45982:SF1">
    <property type="entry name" value="REGULATOR OF CHROMOSOME CONDENSATION"/>
    <property type="match status" value="1"/>
</dbReference>
<dbReference type="EMBL" id="CP012670">
    <property type="protein sequence ID" value="AUX25626.1"/>
    <property type="molecule type" value="Genomic_DNA"/>
</dbReference>
<dbReference type="InterPro" id="IPR009091">
    <property type="entry name" value="RCC1/BLIP-II"/>
</dbReference>
<keyword evidence="2" id="KW-0677">Repeat</keyword>
<reference evidence="4 5" key="1">
    <citation type="submission" date="2015-09" db="EMBL/GenBank/DDBJ databases">
        <title>Sorangium comparison.</title>
        <authorList>
            <person name="Zaburannyi N."/>
            <person name="Bunk B."/>
            <person name="Overmann J."/>
            <person name="Mueller R."/>
        </authorList>
    </citation>
    <scope>NUCLEOTIDE SEQUENCE [LARGE SCALE GENOMIC DNA]</scope>
    <source>
        <strain evidence="4 5">So ceGT47</strain>
    </source>
</reference>
<dbReference type="Pfam" id="PF25390">
    <property type="entry name" value="WD40_RLD"/>
    <property type="match status" value="1"/>
</dbReference>
<dbReference type="Gene3D" id="2.130.10.30">
    <property type="entry name" value="Regulator of chromosome condensation 1/beta-lactamase-inhibitor protein II"/>
    <property type="match status" value="2"/>
</dbReference>
<evidence type="ECO:0000256" key="1">
    <source>
        <dbReference type="ARBA" id="ARBA00022658"/>
    </source>
</evidence>
<dbReference type="OrthoDB" id="9758365at2"/>
<dbReference type="PANTHER" id="PTHR45982">
    <property type="entry name" value="REGULATOR OF CHROMOSOME CONDENSATION"/>
    <property type="match status" value="1"/>
</dbReference>
<dbReference type="InterPro" id="IPR058923">
    <property type="entry name" value="RCC1-like_dom"/>
</dbReference>
<feature type="domain" description="RCC1-like" evidence="3">
    <location>
        <begin position="3"/>
        <end position="274"/>
    </location>
</feature>
<dbReference type="InterPro" id="IPR051553">
    <property type="entry name" value="Ran_GTPase-activating"/>
</dbReference>
<name>A0A4P2Q8T4_SORCE</name>
<evidence type="ECO:0000256" key="2">
    <source>
        <dbReference type="ARBA" id="ARBA00022737"/>
    </source>
</evidence>
<accession>A0A4P2Q8T4</accession>
<protein>
    <recommendedName>
        <fullName evidence="3">RCC1-like domain-containing protein</fullName>
    </recommendedName>
</protein>
<dbReference type="GO" id="GO:0005737">
    <property type="term" value="C:cytoplasm"/>
    <property type="evidence" value="ECO:0007669"/>
    <property type="project" value="TreeGrafter"/>
</dbReference>
<evidence type="ECO:0000313" key="5">
    <source>
        <dbReference type="Proteomes" id="UP000295781"/>
    </source>
</evidence>
<dbReference type="Proteomes" id="UP000295781">
    <property type="component" value="Chromosome"/>
</dbReference>
<evidence type="ECO:0000259" key="3">
    <source>
        <dbReference type="Pfam" id="PF25390"/>
    </source>
</evidence>
<dbReference type="GO" id="GO:0005085">
    <property type="term" value="F:guanyl-nucleotide exchange factor activity"/>
    <property type="evidence" value="ECO:0007669"/>
    <property type="project" value="TreeGrafter"/>
</dbReference>
<dbReference type="AlphaFoldDB" id="A0A4P2Q8T4"/>
<organism evidence="4 5">
    <name type="scientific">Sorangium cellulosum</name>
    <name type="common">Polyangium cellulosum</name>
    <dbReference type="NCBI Taxonomy" id="56"/>
    <lineage>
        <taxon>Bacteria</taxon>
        <taxon>Pseudomonadati</taxon>
        <taxon>Myxococcota</taxon>
        <taxon>Polyangia</taxon>
        <taxon>Polyangiales</taxon>
        <taxon>Polyangiaceae</taxon>
        <taxon>Sorangium</taxon>
    </lineage>
</organism>
<gene>
    <name evidence="4" type="ORF">SOCEGT47_061750</name>
</gene>
<proteinExistence type="predicted"/>
<keyword evidence="1" id="KW-0344">Guanine-nucleotide releasing factor</keyword>
<dbReference type="PROSITE" id="PS50012">
    <property type="entry name" value="RCC1_3"/>
    <property type="match status" value="5"/>
</dbReference>
<dbReference type="InterPro" id="IPR000408">
    <property type="entry name" value="Reg_chr_condens"/>
</dbReference>
<sequence>MHCWGSNAVGQLGLDGTTPRKSPGKVSIEDIHQIAAGGATTCAIDRSGRLFCWGRGFEGQLADDTLIRSSSPVEIRVDDAPVSQVSVGTAHVCAVVSGGRLYCWGRNQSGQLGRPAGGASHSPRWVSSLIDVRSVSCGRAHTCAVTSIGTYCWGSNAYGVLGIGADGSEAQEEPAPLDLRNVGSVYAGYMHSAALVAGRVFMWGSNDVGQYGNGIPISELVPTYTGLSGMQKLGLGDGFSCGLSETNVLQCWGYGEDGRLGTGTTESSSVPVPVLWP</sequence>
<evidence type="ECO:0000313" key="4">
    <source>
        <dbReference type="EMBL" id="AUX25626.1"/>
    </source>
</evidence>
<dbReference type="SUPFAM" id="SSF50985">
    <property type="entry name" value="RCC1/BLIP-II"/>
    <property type="match status" value="1"/>
</dbReference>
<dbReference type="PRINTS" id="PR00633">
    <property type="entry name" value="RCCNDNSATION"/>
</dbReference>